<dbReference type="PANTHER" id="PTHR37691">
    <property type="entry name" value="BLR3518 PROTEIN"/>
    <property type="match status" value="1"/>
</dbReference>
<dbReference type="OrthoDB" id="13229at2"/>
<dbReference type="SUPFAM" id="SSF75169">
    <property type="entry name" value="DsrEFH-like"/>
    <property type="match status" value="1"/>
</dbReference>
<dbReference type="InterPro" id="IPR003787">
    <property type="entry name" value="Sulphur_relay_DsrE/F-like"/>
</dbReference>
<gene>
    <name evidence="1" type="ORF">FCU45_01410</name>
</gene>
<organism evidence="1 2">
    <name type="scientific">Sulfurimonas crateris</name>
    <dbReference type="NCBI Taxonomy" id="2574727"/>
    <lineage>
        <taxon>Bacteria</taxon>
        <taxon>Pseudomonadati</taxon>
        <taxon>Campylobacterota</taxon>
        <taxon>Epsilonproteobacteria</taxon>
        <taxon>Campylobacterales</taxon>
        <taxon>Sulfurimonadaceae</taxon>
        <taxon>Sulfurimonas</taxon>
    </lineage>
</organism>
<name>A0A4U2Z9P6_9BACT</name>
<keyword evidence="2" id="KW-1185">Reference proteome</keyword>
<evidence type="ECO:0000313" key="1">
    <source>
        <dbReference type="EMBL" id="TKI71067.1"/>
    </source>
</evidence>
<dbReference type="Proteomes" id="UP000309561">
    <property type="component" value="Unassembled WGS sequence"/>
</dbReference>
<dbReference type="InterPro" id="IPR027396">
    <property type="entry name" value="DsrEFH-like"/>
</dbReference>
<comment type="caution">
    <text evidence="1">The sequence shown here is derived from an EMBL/GenBank/DDBJ whole genome shotgun (WGS) entry which is preliminary data.</text>
</comment>
<reference evidence="1 2" key="1">
    <citation type="submission" date="2019-04" db="EMBL/GenBank/DDBJ databases">
        <title>Sulfurimonas crateris sp. nov. a facultative anaerobic sulfur-oxidizing chemolithautotrophic bacterium isolated from a terrestrial mud vulcano.</title>
        <authorList>
            <person name="Ratnikova N.M."/>
            <person name="Slobodkin A.I."/>
            <person name="Merkel A.Y."/>
            <person name="Novikov A."/>
            <person name="Bonch-Osmolovskaya E.A."/>
            <person name="Slobodkina G.B."/>
        </authorList>
    </citation>
    <scope>NUCLEOTIDE SEQUENCE [LARGE SCALE GENOMIC DNA]</scope>
    <source>
        <strain evidence="1 2">SN118</strain>
    </source>
</reference>
<dbReference type="PANTHER" id="PTHR37691:SF1">
    <property type="entry name" value="BLR3518 PROTEIN"/>
    <property type="match status" value="1"/>
</dbReference>
<sequence>MKKLLLVLVLFLGLLKADGDVKKAVFDLTTSDLRTFENRMIKAVAFNNSHYQTTFKELDIIVIVHGGAYKFFVKDISKTKCKEDKKLQAKAKEIHERLASLVKTYSVKFLMCGVGMKAKNIEKENVLEFVEVIPSAMVGLIDAQNDGYAFIPID</sequence>
<accession>A0A4U2Z9P6</accession>
<dbReference type="RefSeq" id="WP_137011531.1">
    <property type="nucleotide sequence ID" value="NZ_SZPX01000001.1"/>
</dbReference>
<proteinExistence type="predicted"/>
<dbReference type="Pfam" id="PF02635">
    <property type="entry name" value="DsrE"/>
    <property type="match status" value="1"/>
</dbReference>
<protein>
    <submittedName>
        <fullName evidence="1">Uncharacterized protein</fullName>
    </submittedName>
</protein>
<dbReference type="AlphaFoldDB" id="A0A4U2Z9P6"/>
<dbReference type="EMBL" id="SZPX01000001">
    <property type="protein sequence ID" value="TKI71067.1"/>
    <property type="molecule type" value="Genomic_DNA"/>
</dbReference>
<dbReference type="Gene3D" id="3.40.1260.10">
    <property type="entry name" value="DsrEFH-like"/>
    <property type="match status" value="1"/>
</dbReference>
<evidence type="ECO:0000313" key="2">
    <source>
        <dbReference type="Proteomes" id="UP000309561"/>
    </source>
</evidence>